<keyword evidence="3" id="KW-1185">Reference proteome</keyword>
<evidence type="ECO:0000313" key="3">
    <source>
        <dbReference type="Proteomes" id="UP000320762"/>
    </source>
</evidence>
<evidence type="ECO:0008006" key="4">
    <source>
        <dbReference type="Google" id="ProtNLM"/>
    </source>
</evidence>
<evidence type="ECO:0000313" key="2">
    <source>
        <dbReference type="EMBL" id="TRM61710.1"/>
    </source>
</evidence>
<dbReference type="Gene3D" id="2.40.70.10">
    <property type="entry name" value="Acid Proteases"/>
    <property type="match status" value="1"/>
</dbReference>
<feature type="region of interest" description="Disordered" evidence="1">
    <location>
        <begin position="67"/>
        <end position="90"/>
    </location>
</feature>
<dbReference type="EMBL" id="VDMD01000015">
    <property type="protein sequence ID" value="TRM61710.1"/>
    <property type="molecule type" value="Genomic_DNA"/>
</dbReference>
<accession>A0A550CA87</accession>
<gene>
    <name evidence="2" type="ORF">BD626DRAFT_570426</name>
</gene>
<dbReference type="InterPro" id="IPR021109">
    <property type="entry name" value="Peptidase_aspartic_dom_sf"/>
</dbReference>
<reference evidence="2 3" key="1">
    <citation type="journal article" date="2019" name="New Phytol.">
        <title>Comparative genomics reveals unique wood-decay strategies and fruiting body development in the Schizophyllaceae.</title>
        <authorList>
            <person name="Almasi E."/>
            <person name="Sahu N."/>
            <person name="Krizsan K."/>
            <person name="Balint B."/>
            <person name="Kovacs G.M."/>
            <person name="Kiss B."/>
            <person name="Cseklye J."/>
            <person name="Drula E."/>
            <person name="Henrissat B."/>
            <person name="Nagy I."/>
            <person name="Chovatia M."/>
            <person name="Adam C."/>
            <person name="LaButti K."/>
            <person name="Lipzen A."/>
            <person name="Riley R."/>
            <person name="Grigoriev I.V."/>
            <person name="Nagy L.G."/>
        </authorList>
    </citation>
    <scope>NUCLEOTIDE SEQUENCE [LARGE SCALE GENOMIC DNA]</scope>
    <source>
        <strain evidence="2 3">NL-1724</strain>
    </source>
</reference>
<evidence type="ECO:0000256" key="1">
    <source>
        <dbReference type="SAM" id="MobiDB-lite"/>
    </source>
</evidence>
<proteinExistence type="predicted"/>
<dbReference type="Proteomes" id="UP000320762">
    <property type="component" value="Unassembled WGS sequence"/>
</dbReference>
<dbReference type="AlphaFoldDB" id="A0A550CA87"/>
<name>A0A550CA87_9AGAR</name>
<dbReference type="SUPFAM" id="SSF50630">
    <property type="entry name" value="Acid proteases"/>
    <property type="match status" value="1"/>
</dbReference>
<organism evidence="2 3">
    <name type="scientific">Schizophyllum amplum</name>
    <dbReference type="NCBI Taxonomy" id="97359"/>
    <lineage>
        <taxon>Eukaryota</taxon>
        <taxon>Fungi</taxon>
        <taxon>Dikarya</taxon>
        <taxon>Basidiomycota</taxon>
        <taxon>Agaricomycotina</taxon>
        <taxon>Agaricomycetes</taxon>
        <taxon>Agaricomycetidae</taxon>
        <taxon>Agaricales</taxon>
        <taxon>Schizophyllaceae</taxon>
        <taxon>Schizophyllum</taxon>
    </lineage>
</organism>
<sequence>MQSATNSEPVGEIIWLSIELSDYSEEQYLKSLNYGLARIATRHNVPAPTVSWPFVATTVTATPIATAATPPSQDLRKGRSLTTSPAGGGRPVHAAFTTPTFVSPVQVEPSGAVSRRQDRKIHMSALPRDDRVGVERMATLMISLATGEWDEEGVEDWLDIVADSCSSSVWTFAHDFQVLRGGLKADDPRLEKGDCNIDEWQQSQNPTAETWFASEYVDGSVYNYLPVAAKVTILRRFGTGVGTRLVIPNYKYRLAKEVGWQLNGQSNVDGIMGFMPQIFHDHSREKEANISSAAQTLPNQMRAARILPKTLPKITVITPSHNQSIGPKMWIGGTSWPTEKQRREQGYAFNQQSEICLRLFPCQPSRTSISNWVVNLTEIAVVDVAVQVLEVLFSGNQRTYIDTGAELTYLPNSVFDKVCVGNSTTHVSKISKTRVEDDDKYVVDLSKIDAKHWLRLGFESKEGGQCYITLAPLRSALTFRNTVDASGRSHHLSIARLESLSKLDGVAVIGMSWLQYLWQMYQDGLPVVDATEIRLVSPGLI</sequence>
<protein>
    <recommendedName>
        <fullName evidence="4">Aspartic peptidase domain-containing protein</fullName>
    </recommendedName>
</protein>
<comment type="caution">
    <text evidence="2">The sequence shown here is derived from an EMBL/GenBank/DDBJ whole genome shotgun (WGS) entry which is preliminary data.</text>
</comment>